<reference evidence="1 2" key="1">
    <citation type="journal article" date="2021" name="Sci. Rep.">
        <title>The genome of the diatom Chaetoceros tenuissimus carries an ancient integrated fragment of an extant virus.</title>
        <authorList>
            <person name="Hongo Y."/>
            <person name="Kimura K."/>
            <person name="Takaki Y."/>
            <person name="Yoshida Y."/>
            <person name="Baba S."/>
            <person name="Kobayashi G."/>
            <person name="Nagasaki K."/>
            <person name="Hano T."/>
            <person name="Tomaru Y."/>
        </authorList>
    </citation>
    <scope>NUCLEOTIDE SEQUENCE [LARGE SCALE GENOMIC DNA]</scope>
    <source>
        <strain evidence="1 2">NIES-3715</strain>
    </source>
</reference>
<evidence type="ECO:0000313" key="2">
    <source>
        <dbReference type="Proteomes" id="UP001054902"/>
    </source>
</evidence>
<accession>A0AAD3H3Z1</accession>
<organism evidence="1 2">
    <name type="scientific">Chaetoceros tenuissimus</name>
    <dbReference type="NCBI Taxonomy" id="426638"/>
    <lineage>
        <taxon>Eukaryota</taxon>
        <taxon>Sar</taxon>
        <taxon>Stramenopiles</taxon>
        <taxon>Ochrophyta</taxon>
        <taxon>Bacillariophyta</taxon>
        <taxon>Coscinodiscophyceae</taxon>
        <taxon>Chaetocerotophycidae</taxon>
        <taxon>Chaetocerotales</taxon>
        <taxon>Chaetocerotaceae</taxon>
        <taxon>Chaetoceros</taxon>
    </lineage>
</organism>
<dbReference type="EMBL" id="BLLK01000038">
    <property type="protein sequence ID" value="GFH49456.1"/>
    <property type="molecule type" value="Genomic_DNA"/>
</dbReference>
<sequence length="172" mass="19677">MTRTYDPPCVMGDESIMSKKEHGTSHVPVQTNLRWNCDRSTADRICNFNRHYAEHSGYWKSTSFLDEETENGQNGKEINFYDSNTGKLLFTAPRGRSFEAFVKESMAHGWPSFRDDEVNWEYVRVLPDGETVSVDGTHLGHNLPDRKNRYCINLVSVAGRPKDENGNIKSDL</sequence>
<evidence type="ECO:0000313" key="1">
    <source>
        <dbReference type="EMBL" id="GFH49456.1"/>
    </source>
</evidence>
<proteinExistence type="predicted"/>
<dbReference type="InterPro" id="IPR011057">
    <property type="entry name" value="Mss4-like_sf"/>
</dbReference>
<gene>
    <name evidence="1" type="ORF">CTEN210_05932</name>
</gene>
<dbReference type="AlphaFoldDB" id="A0AAD3H3Z1"/>
<comment type="caution">
    <text evidence="1">The sequence shown here is derived from an EMBL/GenBank/DDBJ whole genome shotgun (WGS) entry which is preliminary data.</text>
</comment>
<keyword evidence="2" id="KW-1185">Reference proteome</keyword>
<dbReference type="SUPFAM" id="SSF51316">
    <property type="entry name" value="Mss4-like"/>
    <property type="match status" value="1"/>
</dbReference>
<name>A0AAD3H3Z1_9STRA</name>
<dbReference type="Proteomes" id="UP001054902">
    <property type="component" value="Unassembled WGS sequence"/>
</dbReference>
<protein>
    <submittedName>
        <fullName evidence="1">Uncharacterized protein</fullName>
    </submittedName>
</protein>